<dbReference type="PRINTS" id="PR00382">
    <property type="entry name" value="LIPIDTRNSFER"/>
</dbReference>
<dbReference type="SUPFAM" id="SSF47699">
    <property type="entry name" value="Bifunctional inhibitor/lipid-transfer protein/seed storage 2S albumin"/>
    <property type="match status" value="1"/>
</dbReference>
<keyword evidence="4" id="KW-0336">GPI-anchor</keyword>
<keyword evidence="8" id="KW-0449">Lipoprotein</keyword>
<dbReference type="AlphaFoldDB" id="B9H761"/>
<keyword evidence="14" id="KW-1185">Reference proteome</keyword>
<evidence type="ECO:0000256" key="1">
    <source>
        <dbReference type="ARBA" id="ARBA00004609"/>
    </source>
</evidence>
<dbReference type="GO" id="GO:0005886">
    <property type="term" value="C:plasma membrane"/>
    <property type="evidence" value="ECO:0007669"/>
    <property type="project" value="UniProtKB-SubCell"/>
</dbReference>
<dbReference type="CDD" id="cd00010">
    <property type="entry name" value="AAI_LTSS"/>
    <property type="match status" value="1"/>
</dbReference>
<dbReference type="Gramene" id="Potri.005G169000.1.v4.1">
    <property type="protein sequence ID" value="Potri.005G169000.1.v4.1"/>
    <property type="gene ID" value="Potri.005G169000.v4.1"/>
</dbReference>
<sequence length="216" mass="21763">MKRSLFIGCILATLALLANSAHHESSPRKSPAPSPSADCTDVAFDMLDCITYLSDGSEAAKPTASCCAGFEAVLSLDAECLCFALKHSADFGVALNLTRAAALSSKCGVSAPPLSKCGISVPATGAPANPPSSVPEPAPPTESPPYPVIEPATNNQPSAPAPAPSNSDDNGVSAAAPVIIEVPAQAPAKGMAYSISAPFSVLISCAVASTPLFLWV</sequence>
<dbReference type="Pfam" id="PF14368">
    <property type="entry name" value="LTP_2"/>
    <property type="match status" value="1"/>
</dbReference>
<feature type="signal peptide" evidence="10">
    <location>
        <begin position="1"/>
        <end position="20"/>
    </location>
</feature>
<keyword evidence="6" id="KW-1015">Disulfide bond</keyword>
<feature type="domain" description="Bifunctional inhibitor/plant lipid transfer protein/seed storage helical" evidence="11">
    <location>
        <begin position="39"/>
        <end position="117"/>
    </location>
</feature>
<keyword evidence="5 10" id="KW-0732">Signal</keyword>
<dbReference type="InterPro" id="IPR000528">
    <property type="entry name" value="Plant_nsLTP"/>
</dbReference>
<gene>
    <name evidence="12" type="ORF">POPTR_005G167500</name>
    <name evidence="13" type="ORF">POPTR_005G169000</name>
</gene>
<dbReference type="InParanoid" id="B9H761"/>
<proteinExistence type="inferred from homology"/>
<dbReference type="GO" id="GO:0098552">
    <property type="term" value="C:side of membrane"/>
    <property type="evidence" value="ECO:0007669"/>
    <property type="project" value="UniProtKB-KW"/>
</dbReference>
<dbReference type="InterPro" id="IPR036312">
    <property type="entry name" value="Bifun_inhib/LTP/seed_sf"/>
</dbReference>
<evidence type="ECO:0000256" key="8">
    <source>
        <dbReference type="ARBA" id="ARBA00023288"/>
    </source>
</evidence>
<dbReference type="OrthoDB" id="848589at2759"/>
<dbReference type="KEGG" id="pop:7468910"/>
<evidence type="ECO:0000256" key="6">
    <source>
        <dbReference type="ARBA" id="ARBA00023157"/>
    </source>
</evidence>
<feature type="region of interest" description="Disordered" evidence="9">
    <location>
        <begin position="126"/>
        <end position="170"/>
    </location>
</feature>
<evidence type="ECO:0000256" key="4">
    <source>
        <dbReference type="ARBA" id="ARBA00022622"/>
    </source>
</evidence>
<dbReference type="InterPro" id="IPR043325">
    <property type="entry name" value="LTSS"/>
</dbReference>
<comment type="similarity">
    <text evidence="2">Belongs to the plant LTP family.</text>
</comment>
<evidence type="ECO:0000259" key="11">
    <source>
        <dbReference type="SMART" id="SM00499"/>
    </source>
</evidence>
<evidence type="ECO:0000313" key="12">
    <source>
        <dbReference type="EMBL" id="PNT37079.1"/>
    </source>
</evidence>
<evidence type="ECO:0000313" key="14">
    <source>
        <dbReference type="Proteomes" id="UP000006729"/>
    </source>
</evidence>
<dbReference type="InterPro" id="IPR016140">
    <property type="entry name" value="Bifunc_inhib/LTP/seed_store"/>
</dbReference>
<dbReference type="EMBL" id="CM009294">
    <property type="protein sequence ID" value="PNT37101.1"/>
    <property type="molecule type" value="Genomic_DNA"/>
</dbReference>
<feature type="chain" id="PRO_5015087552" description="Bifunctional inhibitor/plant lipid transfer protein/seed storage helical domain-containing protein" evidence="10">
    <location>
        <begin position="21"/>
        <end position="216"/>
    </location>
</feature>
<evidence type="ECO:0000256" key="2">
    <source>
        <dbReference type="ARBA" id="ARBA00009748"/>
    </source>
</evidence>
<dbReference type="eggNOG" id="ENOG502S5FS">
    <property type="taxonomic scope" value="Eukaryota"/>
</dbReference>
<reference evidence="12 14" key="1">
    <citation type="journal article" date="2006" name="Science">
        <title>The genome of black cottonwood, Populus trichocarpa (Torr. &amp; Gray).</title>
        <authorList>
            <person name="Tuskan G.A."/>
            <person name="Difazio S."/>
            <person name="Jansson S."/>
            <person name="Bohlmann J."/>
            <person name="Grigoriev I."/>
            <person name="Hellsten U."/>
            <person name="Putnam N."/>
            <person name="Ralph S."/>
            <person name="Rombauts S."/>
            <person name="Salamov A."/>
            <person name="Schein J."/>
            <person name="Sterck L."/>
            <person name="Aerts A."/>
            <person name="Bhalerao R.R."/>
            <person name="Bhalerao R.P."/>
            <person name="Blaudez D."/>
            <person name="Boerjan W."/>
            <person name="Brun A."/>
            <person name="Brunner A."/>
            <person name="Busov V."/>
            <person name="Campbell M."/>
            <person name="Carlson J."/>
            <person name="Chalot M."/>
            <person name="Chapman J."/>
            <person name="Chen G.L."/>
            <person name="Cooper D."/>
            <person name="Coutinho P.M."/>
            <person name="Couturier J."/>
            <person name="Covert S."/>
            <person name="Cronk Q."/>
            <person name="Cunningham R."/>
            <person name="Davis J."/>
            <person name="Degroeve S."/>
            <person name="Dejardin A."/>
            <person name="Depamphilis C."/>
            <person name="Detter J."/>
            <person name="Dirks B."/>
            <person name="Dubchak I."/>
            <person name="Duplessis S."/>
            <person name="Ehlting J."/>
            <person name="Ellis B."/>
            <person name="Gendler K."/>
            <person name="Goodstein D."/>
            <person name="Gribskov M."/>
            <person name="Grimwood J."/>
            <person name="Groover A."/>
            <person name="Gunter L."/>
            <person name="Hamberger B."/>
            <person name="Heinze B."/>
            <person name="Helariutta Y."/>
            <person name="Henrissat B."/>
            <person name="Holligan D."/>
            <person name="Holt R."/>
            <person name="Huang W."/>
            <person name="Islam-Faridi N."/>
            <person name="Jones S."/>
            <person name="Jones-Rhoades M."/>
            <person name="Jorgensen R."/>
            <person name="Joshi C."/>
            <person name="Kangasjarvi J."/>
            <person name="Karlsson J."/>
            <person name="Kelleher C."/>
            <person name="Kirkpatrick R."/>
            <person name="Kirst M."/>
            <person name="Kohler A."/>
            <person name="Kalluri U."/>
            <person name="Larimer F."/>
            <person name="Leebens-Mack J."/>
            <person name="Leple J.C."/>
            <person name="Locascio P."/>
            <person name="Lou Y."/>
            <person name="Lucas S."/>
            <person name="Martin F."/>
            <person name="Montanini B."/>
            <person name="Napoli C."/>
            <person name="Nelson D.R."/>
            <person name="Nelson C."/>
            <person name="Nieminen K."/>
            <person name="Nilsson O."/>
            <person name="Pereda V."/>
            <person name="Peter G."/>
            <person name="Philippe R."/>
            <person name="Pilate G."/>
            <person name="Poliakov A."/>
            <person name="Razumovskaya J."/>
            <person name="Richardson P."/>
            <person name="Rinaldi C."/>
            <person name="Ritland K."/>
            <person name="Rouze P."/>
            <person name="Ryaboy D."/>
            <person name="Schmutz J."/>
            <person name="Schrader J."/>
            <person name="Segerman B."/>
            <person name="Shin H."/>
            <person name="Siddiqui A."/>
            <person name="Sterky F."/>
            <person name="Terry A."/>
            <person name="Tsai C.J."/>
            <person name="Uberbacher E."/>
            <person name="Unneberg P."/>
            <person name="Vahala J."/>
            <person name="Wall K."/>
            <person name="Wessler S."/>
            <person name="Yang G."/>
            <person name="Yin T."/>
            <person name="Douglas C."/>
            <person name="Marra M."/>
            <person name="Sandberg G."/>
            <person name="Van de Peer Y."/>
            <person name="Rokhsar D."/>
        </authorList>
    </citation>
    <scope>NUCLEOTIDE SEQUENCE [LARGE SCALE GENOMIC DNA]</scope>
    <source>
        <strain evidence="14">cv. Nisqually</strain>
        <strain evidence="12">Nisqually-1</strain>
    </source>
</reference>
<dbReference type="GO" id="GO:0008289">
    <property type="term" value="F:lipid binding"/>
    <property type="evidence" value="ECO:0007669"/>
    <property type="project" value="InterPro"/>
</dbReference>
<dbReference type="Proteomes" id="UP000006729">
    <property type="component" value="Chromosome 5"/>
</dbReference>
<dbReference type="SMART" id="SM00499">
    <property type="entry name" value="AAI"/>
    <property type="match status" value="1"/>
</dbReference>
<keyword evidence="3" id="KW-1003">Cell membrane</keyword>
<dbReference type="OMA" id="PSEYGME"/>
<organism evidence="12 14">
    <name type="scientific">Populus trichocarpa</name>
    <name type="common">Western balsam poplar</name>
    <name type="synonym">Populus balsamifera subsp. trichocarpa</name>
    <dbReference type="NCBI Taxonomy" id="3694"/>
    <lineage>
        <taxon>Eukaryota</taxon>
        <taxon>Viridiplantae</taxon>
        <taxon>Streptophyta</taxon>
        <taxon>Embryophyta</taxon>
        <taxon>Tracheophyta</taxon>
        <taxon>Spermatophyta</taxon>
        <taxon>Magnoliopsida</taxon>
        <taxon>eudicotyledons</taxon>
        <taxon>Gunneridae</taxon>
        <taxon>Pentapetalae</taxon>
        <taxon>rosids</taxon>
        <taxon>fabids</taxon>
        <taxon>Malpighiales</taxon>
        <taxon>Salicaceae</taxon>
        <taxon>Saliceae</taxon>
        <taxon>Populus</taxon>
    </lineage>
</organism>
<protein>
    <recommendedName>
        <fullName evidence="11">Bifunctional inhibitor/plant lipid transfer protein/seed storage helical domain-containing protein</fullName>
    </recommendedName>
</protein>
<dbReference type="HOGENOM" id="CLU_089796_5_2_1"/>
<evidence type="ECO:0000256" key="9">
    <source>
        <dbReference type="SAM" id="MobiDB-lite"/>
    </source>
</evidence>
<evidence type="ECO:0000256" key="7">
    <source>
        <dbReference type="ARBA" id="ARBA00023180"/>
    </source>
</evidence>
<comment type="subcellular location">
    <subcellularLocation>
        <location evidence="1">Cell membrane</location>
        <topology evidence="1">Lipid-anchor</topology>
        <topology evidence="1">GPI-anchor</topology>
    </subcellularLocation>
</comment>
<keyword evidence="7" id="KW-0325">Glycoprotein</keyword>
<dbReference type="Gene3D" id="1.10.110.10">
    <property type="entry name" value="Plant lipid-transfer and hydrophobic proteins"/>
    <property type="match status" value="1"/>
</dbReference>
<dbReference type="PANTHER" id="PTHR33044">
    <property type="entry name" value="BIFUNCTIONAL INHIBITOR/LIPID-TRANSFER PROTEIN/SEED STORAGE 2S ALBUMIN SUPERFAMILY PROTEIN-RELATED"/>
    <property type="match status" value="1"/>
</dbReference>
<name>B9H761_POPTR</name>
<keyword evidence="4" id="KW-0472">Membrane</keyword>
<dbReference type="SMR" id="B9H761"/>
<reference evidence="12" key="2">
    <citation type="submission" date="2017-07" db="EMBL/GenBank/DDBJ databases">
        <title>WGS assembly of Populus trichocarpa.</title>
        <authorList>
            <person name="Tuskan G."/>
            <person name="Difazio S."/>
            <person name="Jansson S."/>
            <person name="Bohlmann J."/>
            <person name="Grigoriev I."/>
            <person name="Hellsten U."/>
            <person name="Putnam N."/>
            <person name="Ralph S."/>
            <person name="Rombauts S."/>
            <person name="Salamov A."/>
            <person name="Schein J."/>
            <person name="Sterck L."/>
            <person name="Aerts A."/>
            <person name="Bhalerao R."/>
            <person name="Bhalerao R."/>
            <person name="Blaudez D."/>
            <person name="Boerjan W."/>
            <person name="Brun A."/>
            <person name="Brunner A."/>
            <person name="Busov V."/>
            <person name="Campbell M."/>
            <person name="Carlson J."/>
            <person name="Chalot M."/>
            <person name="Chapman J."/>
            <person name="Chen G."/>
            <person name="Cooper D."/>
            <person name="Coutinho P."/>
            <person name="Couturier J."/>
            <person name="Covert S."/>
            <person name="Cronk Q."/>
            <person name="Cunningham R."/>
            <person name="Davis J."/>
            <person name="Degroeve S."/>
            <person name="Dejardin A."/>
            <person name="Depamphilis C."/>
            <person name="Detter J."/>
            <person name="Dirks B."/>
            <person name="Dubchak I."/>
            <person name="Duplessis S."/>
            <person name="Ehlting J."/>
            <person name="Ellis B."/>
            <person name="Gendler K."/>
            <person name="Goodstein D."/>
            <person name="Gribskov M."/>
            <person name="Grimwood J."/>
            <person name="Groover A."/>
            <person name="Gunter L."/>
            <person name="Hamberger B."/>
            <person name="Heinze B."/>
            <person name="Helariutta Y."/>
            <person name="Henrissat B."/>
            <person name="Holligan D."/>
            <person name="Holt R."/>
            <person name="Huang W."/>
            <person name="Islam-Faridi N."/>
            <person name="Jones S."/>
            <person name="Jones-Rhoades M."/>
            <person name="Jorgensen R."/>
            <person name="Joshi C."/>
            <person name="Kangasjarvi J."/>
            <person name="Karlsson J."/>
            <person name="Kelleher C."/>
            <person name="Kirkpatrick R."/>
            <person name="Kirst M."/>
            <person name="Kohler A."/>
            <person name="Kalluri U."/>
            <person name="Larimer F."/>
            <person name="Leebens-Mack J."/>
            <person name="Leple J."/>
            <person name="Locascio P."/>
            <person name="Lou Y."/>
            <person name="Lucas S."/>
            <person name="Martin F."/>
            <person name="Montanini B."/>
            <person name="Napoli C."/>
            <person name="Nelson D."/>
            <person name="Nelson C."/>
            <person name="Nieminen K."/>
            <person name="Nilsson O."/>
            <person name="Pereda V."/>
            <person name="Peter G."/>
            <person name="Philippe R."/>
            <person name="Pilate G."/>
            <person name="Poliakov A."/>
            <person name="Razumovskaya J."/>
            <person name="Richardson P."/>
            <person name="Rinaldi C."/>
            <person name="Ritland K."/>
            <person name="Rouze P."/>
            <person name="Ryaboy D."/>
            <person name="Schmutz J."/>
            <person name="Schrader J."/>
            <person name="Segerman B."/>
            <person name="Shin H."/>
            <person name="Siddiqui A."/>
            <person name="Sterky F."/>
            <person name="Terry A."/>
            <person name="Tsai C."/>
            <person name="Uberbacher E."/>
            <person name="Unneberg P."/>
            <person name="Vahala J."/>
            <person name="Wall K."/>
            <person name="Wessler S."/>
            <person name="Yang G."/>
            <person name="Yin T."/>
            <person name="Douglas C."/>
            <person name="Marra M."/>
            <person name="Sandberg G."/>
            <person name="Van De Peer Y."/>
            <person name="Rokhsar D."/>
        </authorList>
    </citation>
    <scope>NUCLEOTIDE SEQUENCE</scope>
    <source>
        <strain evidence="12">Nisqually-1</strain>
    </source>
</reference>
<dbReference type="GO" id="GO:0006869">
    <property type="term" value="P:lipid transport"/>
    <property type="evidence" value="ECO:0007669"/>
    <property type="project" value="InterPro"/>
</dbReference>
<feature type="compositionally biased region" description="Pro residues" evidence="9">
    <location>
        <begin position="128"/>
        <end position="148"/>
    </location>
</feature>
<evidence type="ECO:0000256" key="3">
    <source>
        <dbReference type="ARBA" id="ARBA00022475"/>
    </source>
</evidence>
<evidence type="ECO:0000256" key="5">
    <source>
        <dbReference type="ARBA" id="ARBA00022729"/>
    </source>
</evidence>
<evidence type="ECO:0000313" key="13">
    <source>
        <dbReference type="EMBL" id="PNT37101.1"/>
    </source>
</evidence>
<dbReference type="STRING" id="3694.B9H761"/>
<accession>B9H761</accession>
<evidence type="ECO:0000256" key="10">
    <source>
        <dbReference type="SAM" id="SignalP"/>
    </source>
</evidence>
<dbReference type="EMBL" id="CM009294">
    <property type="protein sequence ID" value="PNT37079.1"/>
    <property type="molecule type" value="Genomic_DNA"/>
</dbReference>